<dbReference type="InterPro" id="IPR053161">
    <property type="entry name" value="Ulvan_degrading_GH"/>
</dbReference>
<reference evidence="2 3" key="1">
    <citation type="submission" date="2020-08" db="EMBL/GenBank/DDBJ databases">
        <title>Genomic Encyclopedia of Type Strains, Phase IV (KMG-IV): sequencing the most valuable type-strain genomes for metagenomic binning, comparative biology and taxonomic classification.</title>
        <authorList>
            <person name="Goeker M."/>
        </authorList>
    </citation>
    <scope>NUCLEOTIDE SEQUENCE [LARGE SCALE GENOMIC DNA]</scope>
    <source>
        <strain evidence="2 3">DSM 27471</strain>
    </source>
</reference>
<dbReference type="RefSeq" id="WP_183412783.1">
    <property type="nucleotide sequence ID" value="NZ_JACHYB010000001.1"/>
</dbReference>
<evidence type="ECO:0008006" key="4">
    <source>
        <dbReference type="Google" id="ProtNLM"/>
    </source>
</evidence>
<sequence>MKIRWSRFVLLCLLFPAILVAQTKTHNAVTVAELARHFQSPPPEYGPTVTWGWNGDIDSTIINRNLDEIKHHGFRMVTIEAGYNLPYKYLSAGYFQLIKYAVYAAKKRGIRIWFIDESKYPSGFAGGRFSRECPNLRMQALIPIMSFKVKAGQTINRKIPPSIVSAIAYHASSNIFIPINMGEIHWTAPKEVGEWTLLLVGHAFKTSPTRSSSNLTKAKDTSNSLCDYLNPNATLQFIRFTHEQYKKYIGDEFWKTVVGFRSDEPSFSYTPWTPDMLKEFQQQKQYNIKPYLASFFISHPTKQEKLAKADYWEVFSNLYRDHFFKVISDWCLKNHLEYEDHIDHDGPEDVKTMMALARCEGDYFKDMRYLQIPGIDVIWNQIWPGDAANFPKLASSAAHLYGRSQVFSESFAAFHPQPNIQQLQWVLNEQLARGINLFEIMYYPSSTRKIPGYNFMASDSFPNVMRTLSRESYVLAQGQPTAKIGLYFPTSSLWLGDTLAAKSVWSIATTLLDKQEDFDFVDQQSIDSIMSLDNGCFTNQSGQSYNTIIIPSIKVISEAELRRLQTFAEEGGKVIFMGTPIFIETTSFLKAVDFTSVNWAIKESSGKFTQQVLNALPPQDVAFNKPCPNIKYIHRHLENGDLYFFFTSVPLKLGRIKNQINLAH</sequence>
<proteinExistence type="predicted"/>
<dbReference type="EMBL" id="JACHYB010000001">
    <property type="protein sequence ID" value="MBB3186953.1"/>
    <property type="molecule type" value="Genomic_DNA"/>
</dbReference>
<organism evidence="2 3">
    <name type="scientific">Microbacter margulisiae</name>
    <dbReference type="NCBI Taxonomy" id="1350067"/>
    <lineage>
        <taxon>Bacteria</taxon>
        <taxon>Pseudomonadati</taxon>
        <taxon>Bacteroidota</taxon>
        <taxon>Bacteroidia</taxon>
        <taxon>Bacteroidales</taxon>
        <taxon>Porphyromonadaceae</taxon>
        <taxon>Microbacter</taxon>
    </lineage>
</organism>
<comment type="caution">
    <text evidence="2">The sequence shown here is derived from an EMBL/GenBank/DDBJ whole genome shotgun (WGS) entry which is preliminary data.</text>
</comment>
<dbReference type="Gene3D" id="3.40.50.880">
    <property type="match status" value="1"/>
</dbReference>
<dbReference type="PANTHER" id="PTHR36848">
    <property type="entry name" value="DNA-BINDING PROTEIN (PUTATIVE SECRETED PROTEIN)-RELATED"/>
    <property type="match status" value="1"/>
</dbReference>
<dbReference type="PANTHER" id="PTHR36848:SF2">
    <property type="entry name" value="SECRETED PROTEIN"/>
    <property type="match status" value="1"/>
</dbReference>
<evidence type="ECO:0000256" key="1">
    <source>
        <dbReference type="SAM" id="SignalP"/>
    </source>
</evidence>
<evidence type="ECO:0000313" key="2">
    <source>
        <dbReference type="EMBL" id="MBB3186953.1"/>
    </source>
</evidence>
<dbReference type="CDD" id="cd03143">
    <property type="entry name" value="A4_beta-galactosidase_middle_domain"/>
    <property type="match status" value="1"/>
</dbReference>
<dbReference type="Pfam" id="PF17132">
    <property type="entry name" value="Glyco_hydro_106"/>
    <property type="match status" value="1"/>
</dbReference>
<keyword evidence="3" id="KW-1185">Reference proteome</keyword>
<gene>
    <name evidence="2" type="ORF">FHX64_001116</name>
</gene>
<protein>
    <recommendedName>
        <fullName evidence="4">Beta-galactosidase</fullName>
    </recommendedName>
</protein>
<evidence type="ECO:0000313" key="3">
    <source>
        <dbReference type="Proteomes" id="UP000544222"/>
    </source>
</evidence>
<dbReference type="Proteomes" id="UP000544222">
    <property type="component" value="Unassembled WGS sequence"/>
</dbReference>
<feature type="signal peptide" evidence="1">
    <location>
        <begin position="1"/>
        <end position="21"/>
    </location>
</feature>
<feature type="chain" id="PRO_5030552155" description="Beta-galactosidase" evidence="1">
    <location>
        <begin position="22"/>
        <end position="664"/>
    </location>
</feature>
<name>A0A7W5DQP1_9PORP</name>
<dbReference type="InterPro" id="IPR029062">
    <property type="entry name" value="Class_I_gatase-like"/>
</dbReference>
<dbReference type="AlphaFoldDB" id="A0A7W5DQP1"/>
<accession>A0A7W5DQP1</accession>
<keyword evidence="1" id="KW-0732">Signal</keyword>